<accession>A0A0K3CDC8</accession>
<dbReference type="OrthoDB" id="3363286at2759"/>
<dbReference type="Proteomes" id="UP000239560">
    <property type="component" value="Unassembled WGS sequence"/>
</dbReference>
<evidence type="ECO:0000313" key="4">
    <source>
        <dbReference type="Proteomes" id="UP000239560"/>
    </source>
</evidence>
<evidence type="ECO:0000313" key="2">
    <source>
        <dbReference type="EMBL" id="PRQ75656.1"/>
    </source>
</evidence>
<reference evidence="1 3" key="1">
    <citation type="submission" date="2015-07" db="EMBL/GenBank/DDBJ databases">
        <authorList>
            <person name="Cajimat M.N.B."/>
            <person name="Milazzo M.L."/>
            <person name="Fulhorst C.F."/>
        </authorList>
    </citation>
    <scope>NUCLEOTIDE SEQUENCE [LARGE SCALE GENOMIC DNA]</scope>
    <source>
        <strain evidence="1">Single colony</strain>
    </source>
</reference>
<keyword evidence="3" id="KW-1185">Reference proteome</keyword>
<dbReference type="EMBL" id="CWKI01000004">
    <property type="protein sequence ID" value="CTR06550.1"/>
    <property type="molecule type" value="Genomic_DNA"/>
</dbReference>
<dbReference type="AlphaFoldDB" id="A0A0K3CDC8"/>
<proteinExistence type="predicted"/>
<dbReference type="OMA" id="ERRWWSS"/>
<dbReference type="STRING" id="5286.A0A0K3CDC8"/>
<name>A0A0K3CDC8_RHOTO</name>
<organism evidence="1 3">
    <name type="scientific">Rhodotorula toruloides</name>
    <name type="common">Yeast</name>
    <name type="synonym">Rhodosporidium toruloides</name>
    <dbReference type="NCBI Taxonomy" id="5286"/>
    <lineage>
        <taxon>Eukaryota</taxon>
        <taxon>Fungi</taxon>
        <taxon>Dikarya</taxon>
        <taxon>Basidiomycota</taxon>
        <taxon>Pucciniomycotina</taxon>
        <taxon>Microbotryomycetes</taxon>
        <taxon>Sporidiobolales</taxon>
        <taxon>Sporidiobolaceae</taxon>
        <taxon>Rhodotorula</taxon>
    </lineage>
</organism>
<evidence type="ECO:0000313" key="1">
    <source>
        <dbReference type="EMBL" id="CTR06550.1"/>
    </source>
</evidence>
<reference evidence="2 4" key="2">
    <citation type="journal article" date="2018" name="Elife">
        <title>Functional genomics of lipid metabolism in the oleaginous yeast Rhodosporidium toruloides.</title>
        <authorList>
            <person name="Coradetti S.T."/>
            <person name="Pinel D."/>
            <person name="Geiselman G."/>
            <person name="Ito M."/>
            <person name="Mondo S."/>
            <person name="Reilly M.C."/>
            <person name="Cheng Y.F."/>
            <person name="Bauer S."/>
            <person name="Grigoriev I."/>
            <person name="Gladden J.M."/>
            <person name="Simmons B.A."/>
            <person name="Brem R."/>
            <person name="Arkin A.P."/>
            <person name="Skerker J.M."/>
        </authorList>
    </citation>
    <scope>NUCLEOTIDE SEQUENCE [LARGE SCALE GENOMIC DNA]</scope>
    <source>
        <strain evidence="2 4">NBRC 0880</strain>
    </source>
</reference>
<protein>
    <submittedName>
        <fullName evidence="1">Uncharacterized protein</fullName>
    </submittedName>
</protein>
<sequence length="334" mass="37033">MDGPAPLGAELYNPQLKMLSSPLRRCILTQKVLPSDMMVRFELTRPPPTPAGPSPRLVCQPAKMMHSRFEDRSQGTTGKGMWVACWRSAVERLAQKGAYKRLHASAAMDPKTIGLKTHSHLVRRVVQETEVMAGRMKGWQGAWIESEDDIPVRRTTREGLEELWQAHVAGTTRRIAAILDLSPLPPSSDASNPSPKVAAFLPTLTNRRIPYFRLAPFFDSVVVHPNSLPIWPKYADDNPTPAADRFLANIRANLDGTISLLQRRLVRRVGPGSTVAALAEPRGEGDLYVLFAPLIDLDPSRYDEAEQAKAEAVVPLIVALIRMRLWTGEGWAAE</sequence>
<evidence type="ECO:0000313" key="3">
    <source>
        <dbReference type="Proteomes" id="UP000199069"/>
    </source>
</evidence>
<gene>
    <name evidence="1" type="primary">FGENESH: predicted gene_4.187</name>
    <name evidence="2" type="ORF">AAT19DRAFT_13713</name>
    <name evidence="1" type="ORF">BN2166_0024110</name>
</gene>
<dbReference type="EMBL" id="LCTV02000004">
    <property type="protein sequence ID" value="PRQ75656.1"/>
    <property type="molecule type" value="Genomic_DNA"/>
</dbReference>
<dbReference type="Proteomes" id="UP000199069">
    <property type="component" value="Unassembled WGS sequence"/>
</dbReference>